<protein>
    <submittedName>
        <fullName evidence="1">Tail protein</fullName>
    </submittedName>
</protein>
<proteinExistence type="predicted"/>
<keyword evidence="2" id="KW-1185">Reference proteome</keyword>
<name>A0A421AYG1_9PSEU</name>
<comment type="caution">
    <text evidence="1">The sequence shown here is derived from an EMBL/GenBank/DDBJ whole genome shotgun (WGS) entry which is preliminary data.</text>
</comment>
<dbReference type="EMBL" id="RCDD01000005">
    <property type="protein sequence ID" value="RLK54819.1"/>
    <property type="molecule type" value="Genomic_DNA"/>
</dbReference>
<evidence type="ECO:0000313" key="2">
    <source>
        <dbReference type="Proteomes" id="UP000282454"/>
    </source>
</evidence>
<organism evidence="1 2">
    <name type="scientific">Actinokineospora cianjurensis</name>
    <dbReference type="NCBI Taxonomy" id="585224"/>
    <lineage>
        <taxon>Bacteria</taxon>
        <taxon>Bacillati</taxon>
        <taxon>Actinomycetota</taxon>
        <taxon>Actinomycetes</taxon>
        <taxon>Pseudonocardiales</taxon>
        <taxon>Pseudonocardiaceae</taxon>
        <taxon>Actinokineospora</taxon>
    </lineage>
</organism>
<evidence type="ECO:0000313" key="1">
    <source>
        <dbReference type="EMBL" id="RLK54819.1"/>
    </source>
</evidence>
<accession>A0A421AYG1</accession>
<sequence length="299" mass="32332">MPPSGLPLRVRWTVDGREFNGPPDQLGRDWVIDKVTGWSSSPGVRDSQAAPRTGAHGSWPGTVYREARTIRLDGWVYAPTWEARRDAEHRLAALCSDPEGHYELRCTEETGDLVAGVVQDDATLVTVRPGGLWLDFSLQLVAADPRKYAATEQTTTTRLPISSTTGLDFVTGGGLTFTGGLDFGPQAFTGRANATNTGTADTAPVFALAGPLTPPITITRRGGSTLTYLDPVTAEQRLVIDTRERLVLLDNVPARTRAVVTDWDALTIPPAATGLYVLSHADNPNPTATLTITWRSAWW</sequence>
<gene>
    <name evidence="1" type="ORF">CLV68_5207</name>
</gene>
<dbReference type="OrthoDB" id="3985590at2"/>
<dbReference type="Proteomes" id="UP000282454">
    <property type="component" value="Unassembled WGS sequence"/>
</dbReference>
<reference evidence="1 2" key="1">
    <citation type="submission" date="2018-10" db="EMBL/GenBank/DDBJ databases">
        <title>Genomic Encyclopedia of Archaeal and Bacterial Type Strains, Phase II (KMG-II): from individual species to whole genera.</title>
        <authorList>
            <person name="Goeker M."/>
        </authorList>
    </citation>
    <scope>NUCLEOTIDE SEQUENCE [LARGE SCALE GENOMIC DNA]</scope>
    <source>
        <strain evidence="1 2">DSM 45657</strain>
    </source>
</reference>
<dbReference type="RefSeq" id="WP_121393481.1">
    <property type="nucleotide sequence ID" value="NZ_RCDD01000005.1"/>
</dbReference>
<dbReference type="AlphaFoldDB" id="A0A421AYG1"/>